<feature type="compositionally biased region" description="Polar residues" evidence="1">
    <location>
        <begin position="46"/>
        <end position="58"/>
    </location>
</feature>
<sequence>MANHHPQILKVEVEFEFSRLASQYLVDAYAQVLPEIRSTSKRSKPSESMQISHQEAQS</sequence>
<evidence type="ECO:0000313" key="2">
    <source>
        <dbReference type="EMBL" id="CAA9402004.1"/>
    </source>
</evidence>
<organism evidence="2">
    <name type="scientific">uncultured Leptolyngbya sp</name>
    <dbReference type="NCBI Taxonomy" id="332963"/>
    <lineage>
        <taxon>Bacteria</taxon>
        <taxon>Bacillati</taxon>
        <taxon>Cyanobacteriota</taxon>
        <taxon>Cyanophyceae</taxon>
        <taxon>Leptolyngbyales</taxon>
        <taxon>Leptolyngbyaceae</taxon>
        <taxon>Leptolyngbya group</taxon>
        <taxon>Leptolyngbya</taxon>
        <taxon>environmental samples</taxon>
    </lineage>
</organism>
<evidence type="ECO:0000256" key="1">
    <source>
        <dbReference type="SAM" id="MobiDB-lite"/>
    </source>
</evidence>
<protein>
    <submittedName>
        <fullName evidence="2">Uncharacterized protein</fullName>
    </submittedName>
</protein>
<dbReference type="AlphaFoldDB" id="A0A6J4NZJ9"/>
<dbReference type="EMBL" id="CADCTY010002055">
    <property type="protein sequence ID" value="CAA9402004.1"/>
    <property type="molecule type" value="Genomic_DNA"/>
</dbReference>
<gene>
    <name evidence="2" type="ORF">AVDCRST_MAG94-5968</name>
</gene>
<name>A0A6J4NZJ9_9CYAN</name>
<accession>A0A6J4NZJ9</accession>
<reference evidence="2" key="1">
    <citation type="submission" date="2020-02" db="EMBL/GenBank/DDBJ databases">
        <authorList>
            <person name="Meier V. D."/>
        </authorList>
    </citation>
    <scope>NUCLEOTIDE SEQUENCE</scope>
    <source>
        <strain evidence="2">AVDCRST_MAG94</strain>
    </source>
</reference>
<proteinExistence type="predicted"/>
<feature type="region of interest" description="Disordered" evidence="1">
    <location>
        <begin position="36"/>
        <end position="58"/>
    </location>
</feature>